<name>E9SDI5_RUMAL</name>
<protein>
    <submittedName>
        <fullName evidence="5">Pectinesterase</fullName>
        <ecNumber evidence="5">3.1.1.11</ecNumber>
    </submittedName>
</protein>
<dbReference type="STRING" id="246199.CUS_7181"/>
<dbReference type="PANTHER" id="PTHR31321:SF57">
    <property type="entry name" value="PECTINESTERASE 53-RELATED"/>
    <property type="match status" value="1"/>
</dbReference>
<dbReference type="Gene3D" id="2.160.20.10">
    <property type="entry name" value="Single-stranded right-handed beta-helix, Pectin lyase-like"/>
    <property type="match status" value="1"/>
</dbReference>
<evidence type="ECO:0000313" key="5">
    <source>
        <dbReference type="EMBL" id="EGC02591.1"/>
    </source>
</evidence>
<gene>
    <name evidence="5" type="ORF">CUS_7181</name>
</gene>
<feature type="domain" description="Pectinesterase catalytic" evidence="4">
    <location>
        <begin position="156"/>
        <end position="286"/>
    </location>
</feature>
<evidence type="ECO:0000313" key="6">
    <source>
        <dbReference type="Proteomes" id="UP000004259"/>
    </source>
</evidence>
<dbReference type="GO" id="GO:0030599">
    <property type="term" value="F:pectinesterase activity"/>
    <property type="evidence" value="ECO:0007669"/>
    <property type="project" value="UniProtKB-EC"/>
</dbReference>
<dbReference type="EMBL" id="ADKM02000091">
    <property type="protein sequence ID" value="EGC02591.1"/>
    <property type="molecule type" value="Genomic_DNA"/>
</dbReference>
<dbReference type="eggNOG" id="COG4677">
    <property type="taxonomic scope" value="Bacteria"/>
</dbReference>
<reference evidence="5 6" key="1">
    <citation type="submission" date="2011-02" db="EMBL/GenBank/DDBJ databases">
        <authorList>
            <person name="Nelson K.E."/>
            <person name="Sutton G."/>
            <person name="Torralba M."/>
            <person name="Durkin S."/>
            <person name="Harkins D."/>
            <person name="Montgomery R."/>
            <person name="Ziemer C."/>
            <person name="Klaassens E."/>
            <person name="Ocuiv P."/>
            <person name="Morrison M."/>
        </authorList>
    </citation>
    <scope>NUCLEOTIDE SEQUENCE [LARGE SCALE GENOMIC DNA]</scope>
    <source>
        <strain evidence="5 6">8</strain>
    </source>
</reference>
<keyword evidence="2 5" id="KW-0378">Hydrolase</keyword>
<dbReference type="GO" id="GO:0042545">
    <property type="term" value="P:cell wall modification"/>
    <property type="evidence" value="ECO:0007669"/>
    <property type="project" value="InterPro"/>
</dbReference>
<keyword evidence="6" id="KW-1185">Reference proteome</keyword>
<dbReference type="EC" id="3.1.1.11" evidence="5"/>
<dbReference type="Pfam" id="PF01095">
    <property type="entry name" value="Pectinesterase"/>
    <property type="match status" value="2"/>
</dbReference>
<feature type="domain" description="Pectinesterase catalytic" evidence="4">
    <location>
        <begin position="28"/>
        <end position="131"/>
    </location>
</feature>
<comment type="similarity">
    <text evidence="1">Belongs to the pectinesterase family.</text>
</comment>
<evidence type="ECO:0000256" key="1">
    <source>
        <dbReference type="ARBA" id="ARBA00008891"/>
    </source>
</evidence>
<dbReference type="PANTHER" id="PTHR31321">
    <property type="entry name" value="ACYL-COA THIOESTER HYDROLASE YBHC-RELATED"/>
    <property type="match status" value="1"/>
</dbReference>
<proteinExistence type="inferred from homology"/>
<evidence type="ECO:0000256" key="2">
    <source>
        <dbReference type="ARBA" id="ARBA00022801"/>
    </source>
</evidence>
<dbReference type="AlphaFoldDB" id="E9SDI5"/>
<dbReference type="OrthoDB" id="9804686at2"/>
<accession>E9SDI5</accession>
<dbReference type="RefSeq" id="WP_002850514.1">
    <property type="nucleotide sequence ID" value="NZ_ADKM02000091.1"/>
</dbReference>
<evidence type="ECO:0000259" key="4">
    <source>
        <dbReference type="Pfam" id="PF01095"/>
    </source>
</evidence>
<evidence type="ECO:0000256" key="3">
    <source>
        <dbReference type="ARBA" id="ARBA00023085"/>
    </source>
</evidence>
<dbReference type="InterPro" id="IPR012334">
    <property type="entry name" value="Pectin_lyas_fold"/>
</dbReference>
<dbReference type="SUPFAM" id="SSF51126">
    <property type="entry name" value="Pectin lyase-like"/>
    <property type="match status" value="1"/>
</dbReference>
<sequence>MNEIRLSPTESLADALKNVQPHTRLLLAPREYREKIEICTPDIEIVGCGADKTRIVYGDYAKKLDENGVEYNTFRTYTAAVLADGVTFRELTVENDSRSPEIKGQEVALTVVADRFTAENCTFLSTQDTVFCGPLPDDLIARYKGFLKDPLRASGSFTQRFADCIIAGNVDFIFGCGDALFENCEIRSVTDVRGGGFTAAPAHALSQQIGFVFDRCRFTRENGVADGAIFLARPWRDYGKCSFISCTYDSHISPEGFDKWNDTDRDKTARFAEYGNIPAGRVSWAKTLTEDERDELMRHFHTEK</sequence>
<dbReference type="GO" id="GO:0009279">
    <property type="term" value="C:cell outer membrane"/>
    <property type="evidence" value="ECO:0007669"/>
    <property type="project" value="TreeGrafter"/>
</dbReference>
<dbReference type="Proteomes" id="UP000004259">
    <property type="component" value="Unassembled WGS sequence"/>
</dbReference>
<dbReference type="InterPro" id="IPR000070">
    <property type="entry name" value="Pectinesterase_cat"/>
</dbReference>
<comment type="caution">
    <text evidence="5">The sequence shown here is derived from an EMBL/GenBank/DDBJ whole genome shotgun (WGS) entry which is preliminary data.</text>
</comment>
<keyword evidence="3" id="KW-0063">Aspartyl esterase</keyword>
<dbReference type="InterPro" id="IPR011050">
    <property type="entry name" value="Pectin_lyase_fold/virulence"/>
</dbReference>
<organism evidence="5 6">
    <name type="scientific">Ruminococcus albus 8</name>
    <dbReference type="NCBI Taxonomy" id="246199"/>
    <lineage>
        <taxon>Bacteria</taxon>
        <taxon>Bacillati</taxon>
        <taxon>Bacillota</taxon>
        <taxon>Clostridia</taxon>
        <taxon>Eubacteriales</taxon>
        <taxon>Oscillospiraceae</taxon>
        <taxon>Ruminococcus</taxon>
    </lineage>
</organism>